<evidence type="ECO:0000313" key="2">
    <source>
        <dbReference type="EMBL" id="TYB81482.1"/>
    </source>
</evidence>
<protein>
    <submittedName>
        <fullName evidence="2">Uncharacterized protein</fullName>
    </submittedName>
</protein>
<dbReference type="RefSeq" id="WP_148377877.1">
    <property type="nucleotide sequence ID" value="NZ_VSIY01000006.1"/>
</dbReference>
<accession>A0A5D0RJ54</accession>
<dbReference type="AlphaFoldDB" id="A0A5D0RJ54"/>
<gene>
    <name evidence="2" type="ORF">FVF75_10275</name>
</gene>
<dbReference type="EMBL" id="VSIY01000006">
    <property type="protein sequence ID" value="TYB81482.1"/>
    <property type="molecule type" value="Genomic_DNA"/>
</dbReference>
<evidence type="ECO:0000256" key="1">
    <source>
        <dbReference type="SAM" id="MobiDB-lite"/>
    </source>
</evidence>
<sequence>MTVDPGPLQNALAIIAELKGLVRGQMDRFDRLERDLEDVAETVLQGPVQTTLAPLPPATDHRREHRSGRPPKIDTDPELAAFIRARIDRLTFEEIAAQVAAHFPPDRRVGKSTIHAWWKRQQG</sequence>
<proteinExistence type="predicted"/>
<name>A0A5D0RJ54_9RHOB</name>
<comment type="caution">
    <text evidence="2">The sequence shown here is derived from an EMBL/GenBank/DDBJ whole genome shotgun (WGS) entry which is preliminary data.</text>
</comment>
<dbReference type="Proteomes" id="UP000322080">
    <property type="component" value="Unassembled WGS sequence"/>
</dbReference>
<organism evidence="2 3">
    <name type="scientific">Maritimibacter fusiformis</name>
    <dbReference type="NCBI Taxonomy" id="2603819"/>
    <lineage>
        <taxon>Bacteria</taxon>
        <taxon>Pseudomonadati</taxon>
        <taxon>Pseudomonadota</taxon>
        <taxon>Alphaproteobacteria</taxon>
        <taxon>Rhodobacterales</taxon>
        <taxon>Roseobacteraceae</taxon>
        <taxon>Maritimibacter</taxon>
    </lineage>
</organism>
<evidence type="ECO:0000313" key="3">
    <source>
        <dbReference type="Proteomes" id="UP000322080"/>
    </source>
</evidence>
<keyword evidence="3" id="KW-1185">Reference proteome</keyword>
<feature type="region of interest" description="Disordered" evidence="1">
    <location>
        <begin position="47"/>
        <end position="76"/>
    </location>
</feature>
<reference evidence="2 3" key="1">
    <citation type="submission" date="2019-08" db="EMBL/GenBank/DDBJ databases">
        <title>Identification of a novel species of the genus Boseongicola.</title>
        <authorList>
            <person name="Zhang X.-Q."/>
        </authorList>
    </citation>
    <scope>NUCLEOTIDE SEQUENCE [LARGE SCALE GENOMIC DNA]</scope>
    <source>
        <strain evidence="2 3">HY14</strain>
    </source>
</reference>